<comment type="caution">
    <text evidence="2">The sequence shown here is derived from an EMBL/GenBank/DDBJ whole genome shotgun (WGS) entry which is preliminary data.</text>
</comment>
<proteinExistence type="predicted"/>
<feature type="region of interest" description="Disordered" evidence="1">
    <location>
        <begin position="307"/>
        <end position="361"/>
    </location>
</feature>
<sequence>MTGPLDATKLLIALITFNADVDPEENTRLYNEYIAEAGHRLGAPLKDDLAKITFLTALDEVFYSELPAPNSDVLINERRSPSLTFNPACAWATACSQPRTRTRRSPPSKTPLSTLRAAYEEFGWSKNRRRECKHRVHNETTALRDLVQALASQVTDLTNEVKDMEKERGRGRARRPLPTHILREDRFVPECPMPTSEGCHHHPGEFPELSANMSSAIDHNVKAAHLAEFVAEEMQREFHDQEDGEFESICQAYGNCPEINKGHAASGEIVVHPDDPMHTDIYARPALNMSVDNATYNFNKFLIDGTTTESENEDARADEPDDDVGVEELAGGPPPTYRSHSPDPAAAAANAPPPARLRIGGTRRGGAISTLALSMLFFCMFMAATECTEPTFVESAFPQSSFARLQSVFTALPTAMALPATRMVVPRAFDFDLFEDDNYDDSGPPAGLIEFDNTDNLRIRIYNFWALRGEILLYFIDLESI</sequence>
<protein>
    <submittedName>
        <fullName evidence="2">Uncharacterized protein</fullName>
    </submittedName>
</protein>
<dbReference type="AlphaFoldDB" id="A0AAE0FE35"/>
<gene>
    <name evidence="2" type="ORF">CYMTET_32922</name>
</gene>
<name>A0AAE0FE35_9CHLO</name>
<reference evidence="2 3" key="1">
    <citation type="journal article" date="2015" name="Genome Biol. Evol.">
        <title>Comparative Genomics of a Bacterivorous Green Alga Reveals Evolutionary Causalities and Consequences of Phago-Mixotrophic Mode of Nutrition.</title>
        <authorList>
            <person name="Burns J.A."/>
            <person name="Paasch A."/>
            <person name="Narechania A."/>
            <person name="Kim E."/>
        </authorList>
    </citation>
    <scope>NUCLEOTIDE SEQUENCE [LARGE SCALE GENOMIC DNA]</scope>
    <source>
        <strain evidence="2 3">PLY_AMNH</strain>
    </source>
</reference>
<dbReference type="Proteomes" id="UP001190700">
    <property type="component" value="Unassembled WGS sequence"/>
</dbReference>
<accession>A0AAE0FE35</accession>
<evidence type="ECO:0000313" key="2">
    <source>
        <dbReference type="EMBL" id="KAK3258008.1"/>
    </source>
</evidence>
<keyword evidence="3" id="KW-1185">Reference proteome</keyword>
<evidence type="ECO:0000256" key="1">
    <source>
        <dbReference type="SAM" id="MobiDB-lite"/>
    </source>
</evidence>
<evidence type="ECO:0000313" key="3">
    <source>
        <dbReference type="Proteomes" id="UP001190700"/>
    </source>
</evidence>
<dbReference type="EMBL" id="LGRX02019895">
    <property type="protein sequence ID" value="KAK3258008.1"/>
    <property type="molecule type" value="Genomic_DNA"/>
</dbReference>
<organism evidence="2 3">
    <name type="scientific">Cymbomonas tetramitiformis</name>
    <dbReference type="NCBI Taxonomy" id="36881"/>
    <lineage>
        <taxon>Eukaryota</taxon>
        <taxon>Viridiplantae</taxon>
        <taxon>Chlorophyta</taxon>
        <taxon>Pyramimonadophyceae</taxon>
        <taxon>Pyramimonadales</taxon>
        <taxon>Pyramimonadaceae</taxon>
        <taxon>Cymbomonas</taxon>
    </lineage>
</organism>